<name>A0A5J5IBX6_9BACT</name>
<dbReference type="EMBL" id="VYQF01000010">
    <property type="protein sequence ID" value="KAA9035932.1"/>
    <property type="molecule type" value="Genomic_DNA"/>
</dbReference>
<organism evidence="1 2">
    <name type="scientific">Ginsengibacter hankyongi</name>
    <dbReference type="NCBI Taxonomy" id="2607284"/>
    <lineage>
        <taxon>Bacteria</taxon>
        <taxon>Pseudomonadati</taxon>
        <taxon>Bacteroidota</taxon>
        <taxon>Chitinophagia</taxon>
        <taxon>Chitinophagales</taxon>
        <taxon>Chitinophagaceae</taxon>
        <taxon>Ginsengibacter</taxon>
    </lineage>
</organism>
<evidence type="ECO:0000313" key="1">
    <source>
        <dbReference type="EMBL" id="KAA9035932.1"/>
    </source>
</evidence>
<sequence length="123" mass="13221">MASIFACSCRKDATPQSPIVGRWNVVSDSVYAGVGLNNHLNVYSGKPGDFFDFARDGSIQMNEGIVLQISTYTFNKDSVIIYEFDEGLQGKGKLSPAADTLTITTGYSHTPGGAIGRTVHLSR</sequence>
<dbReference type="Proteomes" id="UP000326903">
    <property type="component" value="Unassembled WGS sequence"/>
</dbReference>
<accession>A0A5J5IBX6</accession>
<comment type="caution">
    <text evidence="1">The sequence shown here is derived from an EMBL/GenBank/DDBJ whole genome shotgun (WGS) entry which is preliminary data.</text>
</comment>
<evidence type="ECO:0008006" key="3">
    <source>
        <dbReference type="Google" id="ProtNLM"/>
    </source>
</evidence>
<reference evidence="1 2" key="1">
    <citation type="submission" date="2019-09" db="EMBL/GenBank/DDBJ databases">
        <title>Draft genome sequence of Ginsengibacter sp. BR5-29.</title>
        <authorList>
            <person name="Im W.-T."/>
        </authorList>
    </citation>
    <scope>NUCLEOTIDE SEQUENCE [LARGE SCALE GENOMIC DNA]</scope>
    <source>
        <strain evidence="1 2">BR5-29</strain>
    </source>
</reference>
<evidence type="ECO:0000313" key="2">
    <source>
        <dbReference type="Proteomes" id="UP000326903"/>
    </source>
</evidence>
<gene>
    <name evidence="1" type="ORF">FW778_20500</name>
</gene>
<dbReference type="RefSeq" id="WP_150416759.1">
    <property type="nucleotide sequence ID" value="NZ_VYQF01000010.1"/>
</dbReference>
<dbReference type="AlphaFoldDB" id="A0A5J5IBX6"/>
<proteinExistence type="predicted"/>
<keyword evidence="2" id="KW-1185">Reference proteome</keyword>
<protein>
    <recommendedName>
        <fullName evidence="3">Lipocalin-like domain-containing protein</fullName>
    </recommendedName>
</protein>